<accession>A0AAW8QWU6</accession>
<keyword evidence="3" id="KW-1185">Reference proteome</keyword>
<dbReference type="AlphaFoldDB" id="A0AAW8QWU6"/>
<dbReference type="InterPro" id="IPR021249">
    <property type="entry name" value="DUF2788"/>
</dbReference>
<reference evidence="2 3" key="1">
    <citation type="submission" date="2023-09" db="EMBL/GenBank/DDBJ databases">
        <authorList>
            <person name="Rey-Velasco X."/>
        </authorList>
    </citation>
    <scope>NUCLEOTIDE SEQUENCE [LARGE SCALE GENOMIC DNA]</scope>
    <source>
        <strain evidence="2 3">W409</strain>
    </source>
</reference>
<protein>
    <submittedName>
        <fullName evidence="2">DUF2788 domain-containing protein</fullName>
    </submittedName>
</protein>
<comment type="caution">
    <text evidence="2">The sequence shown here is derived from an EMBL/GenBank/DDBJ whole genome shotgun (WGS) entry which is preliminary data.</text>
</comment>
<feature type="transmembrane region" description="Helical" evidence="1">
    <location>
        <begin position="45"/>
        <end position="67"/>
    </location>
</feature>
<organism evidence="2 3">
    <name type="scientific">Brumicola blandensis</name>
    <dbReference type="NCBI Taxonomy" id="3075611"/>
    <lineage>
        <taxon>Bacteria</taxon>
        <taxon>Pseudomonadati</taxon>
        <taxon>Pseudomonadota</taxon>
        <taxon>Gammaproteobacteria</taxon>
        <taxon>Alteromonadales</taxon>
        <taxon>Alteromonadaceae</taxon>
        <taxon>Brumicola</taxon>
    </lineage>
</organism>
<evidence type="ECO:0000256" key="1">
    <source>
        <dbReference type="SAM" id="Phobius"/>
    </source>
</evidence>
<dbReference type="Proteomes" id="UP001249020">
    <property type="component" value="Unassembled WGS sequence"/>
</dbReference>
<evidence type="ECO:0000313" key="2">
    <source>
        <dbReference type="EMBL" id="MDT0581628.1"/>
    </source>
</evidence>
<gene>
    <name evidence="2" type="ORF">RM544_03685</name>
</gene>
<proteinExistence type="predicted"/>
<name>A0AAW8QWU6_9ALTE</name>
<feature type="transmembrane region" description="Helical" evidence="1">
    <location>
        <begin position="12"/>
        <end position="33"/>
    </location>
</feature>
<dbReference type="EMBL" id="JAVRIE010000001">
    <property type="protein sequence ID" value="MDT0581628.1"/>
    <property type="molecule type" value="Genomic_DNA"/>
</dbReference>
<dbReference type="RefSeq" id="WP_311360407.1">
    <property type="nucleotide sequence ID" value="NZ_JAVRIE010000001.1"/>
</dbReference>
<dbReference type="Pfam" id="PF10981">
    <property type="entry name" value="DUF2788"/>
    <property type="match status" value="1"/>
</dbReference>
<sequence>MNADNYQVIESVVLNLSLVLLFVLLGLAIHDVLKKNDVPLVGKVVAYGVLGLGAAGFVAKGIIQLFYSASGVS</sequence>
<keyword evidence="1" id="KW-0812">Transmembrane</keyword>
<evidence type="ECO:0000313" key="3">
    <source>
        <dbReference type="Proteomes" id="UP001249020"/>
    </source>
</evidence>
<keyword evidence="1" id="KW-0472">Membrane</keyword>
<keyword evidence="1" id="KW-1133">Transmembrane helix</keyword>